<feature type="compositionally biased region" description="Basic and acidic residues" evidence="1">
    <location>
        <begin position="25"/>
        <end position="38"/>
    </location>
</feature>
<evidence type="ECO:0000313" key="3">
    <source>
        <dbReference type="EMBL" id="KAG5545603.1"/>
    </source>
</evidence>
<dbReference type="Pfam" id="PF25122">
    <property type="entry name" value="DUF7815"/>
    <property type="match status" value="1"/>
</dbReference>
<feature type="compositionally biased region" description="Polar residues" evidence="1">
    <location>
        <begin position="1"/>
        <end position="11"/>
    </location>
</feature>
<feature type="domain" description="DUF7815" evidence="2">
    <location>
        <begin position="104"/>
        <end position="129"/>
    </location>
</feature>
<accession>A0AAV6JZK2</accession>
<evidence type="ECO:0000313" key="4">
    <source>
        <dbReference type="Proteomes" id="UP000823749"/>
    </source>
</evidence>
<reference evidence="3 4" key="1">
    <citation type="submission" date="2020-08" db="EMBL/GenBank/DDBJ databases">
        <title>Plant Genome Project.</title>
        <authorList>
            <person name="Zhang R.-G."/>
        </authorList>
    </citation>
    <scope>NUCLEOTIDE SEQUENCE [LARGE SCALE GENOMIC DNA]</scope>
    <source>
        <strain evidence="3">WSP0</strain>
        <tissue evidence="3">Leaf</tissue>
    </source>
</reference>
<name>A0AAV6JZK2_9ERIC</name>
<evidence type="ECO:0000259" key="2">
    <source>
        <dbReference type="Pfam" id="PF25122"/>
    </source>
</evidence>
<feature type="region of interest" description="Disordered" evidence="1">
    <location>
        <begin position="315"/>
        <end position="343"/>
    </location>
</feature>
<feature type="region of interest" description="Disordered" evidence="1">
    <location>
        <begin position="1"/>
        <end position="38"/>
    </location>
</feature>
<dbReference type="InterPro" id="IPR056717">
    <property type="entry name" value="DUF7815"/>
</dbReference>
<comment type="caution">
    <text evidence="3">The sequence shown here is derived from an EMBL/GenBank/DDBJ whole genome shotgun (WGS) entry which is preliminary data.</text>
</comment>
<organism evidence="3 4">
    <name type="scientific">Rhododendron griersonianum</name>
    <dbReference type="NCBI Taxonomy" id="479676"/>
    <lineage>
        <taxon>Eukaryota</taxon>
        <taxon>Viridiplantae</taxon>
        <taxon>Streptophyta</taxon>
        <taxon>Embryophyta</taxon>
        <taxon>Tracheophyta</taxon>
        <taxon>Spermatophyta</taxon>
        <taxon>Magnoliopsida</taxon>
        <taxon>eudicotyledons</taxon>
        <taxon>Gunneridae</taxon>
        <taxon>Pentapetalae</taxon>
        <taxon>asterids</taxon>
        <taxon>Ericales</taxon>
        <taxon>Ericaceae</taxon>
        <taxon>Ericoideae</taxon>
        <taxon>Rhodoreae</taxon>
        <taxon>Rhododendron</taxon>
    </lineage>
</organism>
<keyword evidence="4" id="KW-1185">Reference proteome</keyword>
<evidence type="ECO:0000256" key="1">
    <source>
        <dbReference type="SAM" id="MobiDB-lite"/>
    </source>
</evidence>
<dbReference type="EMBL" id="JACTNZ010000006">
    <property type="protein sequence ID" value="KAG5545603.1"/>
    <property type="molecule type" value="Genomic_DNA"/>
</dbReference>
<dbReference type="PANTHER" id="PTHR36308:SF1">
    <property type="entry name" value="DENTIN SIALOPHOSPHOPROTEIN-RELATED"/>
    <property type="match status" value="1"/>
</dbReference>
<sequence length="601" mass="66335">MRNTSPRNISATVKKPPFSARRKIRERERGRERKESHRYTAKTSIELYTTTPPMDFQVPTDLIRELQHSLRKQAGLSSYDPSDPTLPALPSLRGSVSGFDPSPPYLRCKHCQGRLLRGLQSVICVYCGKRQPKDVAPDPIKFKSTFGYQWLLQSLDLDGSFTGGSHATEGVFFTTRMSNCKLRSVSATQLQNTVMLKSETVGPSIEETGLNRGRSIPKEEISLSDLLNIEIQWPAESELTEHSLPDNELLQTKISLNLAGVDLDNFFTESKRDLVSHLMEDPRATNSQSENVETNAFSSQENVSLFQNVHHSSTAFSSSETKDNDGFSGWEADFQSADSGNQPEVSRSFDAFAGSAVNLSAHMDSVFGSGKDLEDEKAKHASALLESTSDDQIQDDLWNNVNVLAPHQAEQVVVTINSKGLVAADNLYSHPSTGTDWLPDDMWQTSGTTAPENKTIRADDSFDIWNDFTSSKNAQDSSKDSLIQSRDQIASGEQISDITFSSSTNKSQEMDFSSLSQPDLFSGPFSNETGSVETNIMQSEVHASERFANVKVEVGENVVQAANNGDIFNSATQSEHDVESLLSQMHDLSFMLKSDLSVPSK</sequence>
<protein>
    <recommendedName>
        <fullName evidence="2">DUF7815 domain-containing protein</fullName>
    </recommendedName>
</protein>
<proteinExistence type="predicted"/>
<dbReference type="Proteomes" id="UP000823749">
    <property type="component" value="Chromosome 6"/>
</dbReference>
<dbReference type="PANTHER" id="PTHR36308">
    <property type="entry name" value="DENTIN SIALOPHOSPHOPROTEIN-RELATED"/>
    <property type="match status" value="1"/>
</dbReference>
<dbReference type="AlphaFoldDB" id="A0AAV6JZK2"/>
<gene>
    <name evidence="3" type="ORF">RHGRI_017930</name>
</gene>